<protein>
    <submittedName>
        <fullName evidence="3">Uncharacterized protein</fullName>
    </submittedName>
</protein>
<dbReference type="Proteomes" id="UP000293781">
    <property type="component" value="Unassembled WGS sequence"/>
</dbReference>
<sequence>MRMRPIAVRMQPLWKIRTFAYGTRSLALMGHAEATGAAADWSETMPTFWLWTAVGGVALLLVVTSAVVVVRRRVARASLTRDPVMRNAQRAMAEMQNQRRRSNKGTIRGEGGGGDAKTMYDAAYGSDTSTGA</sequence>
<evidence type="ECO:0000313" key="3">
    <source>
        <dbReference type="EMBL" id="RZT77834.1"/>
    </source>
</evidence>
<keyword evidence="2" id="KW-0472">Membrane</keyword>
<name>A0A4Q7UB15_9ACTN</name>
<feature type="region of interest" description="Disordered" evidence="1">
    <location>
        <begin position="91"/>
        <end position="132"/>
    </location>
</feature>
<proteinExistence type="predicted"/>
<accession>A0A4Q7UB15</accession>
<gene>
    <name evidence="3" type="ORF">EV382_0999</name>
</gene>
<evidence type="ECO:0000256" key="2">
    <source>
        <dbReference type="SAM" id="Phobius"/>
    </source>
</evidence>
<evidence type="ECO:0000313" key="4">
    <source>
        <dbReference type="Proteomes" id="UP000293781"/>
    </source>
</evidence>
<organism evidence="3 4">
    <name type="scientific">Micromonospora violae</name>
    <dbReference type="NCBI Taxonomy" id="1278207"/>
    <lineage>
        <taxon>Bacteria</taxon>
        <taxon>Bacillati</taxon>
        <taxon>Actinomycetota</taxon>
        <taxon>Actinomycetes</taxon>
        <taxon>Micromonosporales</taxon>
        <taxon>Micromonosporaceae</taxon>
        <taxon>Micromonospora</taxon>
    </lineage>
</organism>
<feature type="transmembrane region" description="Helical" evidence="2">
    <location>
        <begin position="48"/>
        <end position="70"/>
    </location>
</feature>
<keyword evidence="4" id="KW-1185">Reference proteome</keyword>
<reference evidence="3 4" key="1">
    <citation type="submission" date="2019-02" db="EMBL/GenBank/DDBJ databases">
        <title>Sequencing the genomes of 1000 actinobacteria strains.</title>
        <authorList>
            <person name="Klenk H.-P."/>
        </authorList>
    </citation>
    <scope>NUCLEOTIDE SEQUENCE [LARGE SCALE GENOMIC DNA]</scope>
    <source>
        <strain evidence="3 4">DSM 45888</strain>
    </source>
</reference>
<dbReference type="AlphaFoldDB" id="A0A4Q7UB15"/>
<comment type="caution">
    <text evidence="3">The sequence shown here is derived from an EMBL/GenBank/DDBJ whole genome shotgun (WGS) entry which is preliminary data.</text>
</comment>
<evidence type="ECO:0000256" key="1">
    <source>
        <dbReference type="SAM" id="MobiDB-lite"/>
    </source>
</evidence>
<keyword evidence="2" id="KW-0812">Transmembrane</keyword>
<dbReference type="EMBL" id="SHKK01000001">
    <property type="protein sequence ID" value="RZT77834.1"/>
    <property type="molecule type" value="Genomic_DNA"/>
</dbReference>
<keyword evidence="2" id="KW-1133">Transmembrane helix</keyword>